<keyword evidence="5" id="KW-1185">Reference proteome</keyword>
<dbReference type="GO" id="GO:0004523">
    <property type="term" value="F:RNA-DNA hybrid ribonuclease activity"/>
    <property type="evidence" value="ECO:0007669"/>
    <property type="project" value="InterPro"/>
</dbReference>
<dbReference type="InterPro" id="IPR036397">
    <property type="entry name" value="RNaseH_sf"/>
</dbReference>
<feature type="region of interest" description="Disordered" evidence="1">
    <location>
        <begin position="206"/>
        <end position="237"/>
    </location>
</feature>
<protein>
    <recommendedName>
        <fullName evidence="6">RNase H type-1 domain-containing protein</fullName>
    </recommendedName>
</protein>
<feature type="region of interest" description="Disordered" evidence="1">
    <location>
        <begin position="370"/>
        <end position="399"/>
    </location>
</feature>
<dbReference type="Pfam" id="PF01443">
    <property type="entry name" value="Viral_helicase1"/>
    <property type="match status" value="1"/>
</dbReference>
<evidence type="ECO:0000256" key="1">
    <source>
        <dbReference type="SAM" id="MobiDB-lite"/>
    </source>
</evidence>
<feature type="compositionally biased region" description="Pro residues" evidence="1">
    <location>
        <begin position="988"/>
        <end position="1005"/>
    </location>
</feature>
<feature type="region of interest" description="Disordered" evidence="1">
    <location>
        <begin position="537"/>
        <end position="574"/>
    </location>
</feature>
<dbReference type="Gene3D" id="3.40.50.300">
    <property type="entry name" value="P-loop containing nucleotide triphosphate hydrolases"/>
    <property type="match status" value="2"/>
</dbReference>
<dbReference type="InterPro" id="IPR002156">
    <property type="entry name" value="RNaseH_domain"/>
</dbReference>
<reference evidence="4" key="1">
    <citation type="submission" date="2020-08" db="EMBL/GenBank/DDBJ databases">
        <title>Spodoptera exigua strain:BAW_Kor-Di-RS1 Genome sequencing and assembly.</title>
        <authorList>
            <person name="Kim J."/>
            <person name="Nam H.Y."/>
            <person name="Kwon M."/>
            <person name="Choi J.H."/>
            <person name="Cho S.R."/>
            <person name="Kim G.-H."/>
        </authorList>
    </citation>
    <scope>NUCLEOTIDE SEQUENCE</scope>
    <source>
        <strain evidence="4">BAW_Kor-Di-RS1</strain>
        <tissue evidence="4">Whole-body</tissue>
    </source>
</reference>
<evidence type="ECO:0000313" key="4">
    <source>
        <dbReference type="EMBL" id="KAF9422274.1"/>
    </source>
</evidence>
<sequence length="1862" mass="205328">AKSPGYVWASCYDFGQRRRKVWTLRRNIFAAPPHETHPPHLPPQGDLTPSRPNFATLEVGIPSLGSFERARRDLSIGPYGIVKFGSTTHKFQRRNRNSLGTTTYTHIGLTPSELCSSIGLLIGPALAEHQRSNTAKTSSSVSERTIRTAELPKVPKAASEPDVTGCETATQHSDATASVFETPTQELCRVSDIVLNWEQCGVSPPHQIVSDDDSSVASSAGGADRPERKSLLYRTPRRGTGVEMDLATREANHLLQKGKDALETAGNMKRECKAVTHECLQGLYETVLSLADSRARHKYNLEKERSRHAQELVRVERAHSREVMALKSELSIMRSDLLETKKEAKGIREWLGHETLDALNGIKELKDEVRAASQRNLTEHEKTRQHKPAEGKKYDPTGEGLSRLEQQMTSMSNQLDVLRMAQQKLSSELTRPKPDSSAPIREIDILPTARFEEEMEKVRGLLAEIKNKPAAVPPHPQNIDIAKYTQPLAERLEIVSADLRVLRDKEPPIPTPAAPSLDAELAVVEVKRALQKIEKDVADLSKAERPPQQEQGPKTFAQVASTPRTPVTPAKGPNHTLIVSSVNPQHTGDNVIERIRDALDLKATGARVDAVRKARNQKVVLRSNGFKANETYYRLTVDEALMNHFGAIVMAARLAGAREVVLVGDVNQLPFLDRENLFTMRYSRPVSVAGITQELLCTRRSPMDVALALSEIYSGIYSSKTALSTVHSLRAEGYTGAQIPAAAQNTLFLVHTQEEKALLIDQGYGAGEGSRTLTIHEAQGLTYDSVIIINTKSRKLAIHNSIPHAVVAVSRHTSSCVYYSDDADDATGRFVRKAMAATTKMVIDYNLKAAIQHRDETVMGELLQLASSLVGGGSGGSAKSPGYVWASCYDFGQRRRKVWTLRRNIFAATSEESACGRYVRTEDFTPKHQVNPEGTPKPFPITPPTLGSSDSGSQDLIRPPGCQNSPSPTSQPHPPPTKNLLLAQYLPPENPPPSPPHFTPHPPSDALPQKIFYLSNSLPTKPTPPTSPLRVTSPPRGLTSQPLKLAYPSLGSFERARRDLSIGPYGIVKFGSTTHKFQRRNRNSLGTTTYTHIGLTPSELCSSIGLLIGPALAEHQRSNTAKTSSSVSERTIRTAELPKVPKAASEPDVTGCETATQHSDATASVFETPTQELCRVSDIVLNWEQCGVSPPHQIVSDDDSSVASSAGGADRPERKSLLYRTPRRGTGVEMDLATREANHLLQKGKDALETAGNMKRECKAVTHECLQGLYETVLSLADSRARHKYNLEKERSRHAQELVRVERAHSREVMALKSELSIMRSDLLETKKEAKGIREWLGHETLDALNGIKELKDEVRAASQRNLTEHEKTRQHKPAEGKKYDPTGEGLSRLEQQMTSMSNQLDVLRMAQQKLSSELTRPKPDSSAPIREIDVLPTARFEEEMEKVRGLLAEIKNKPAAVPPHPQNIDIAKYTQPLAERLEIVSADLRVLRDKEPPIPTPAAPSLDAELAVVEVKRALQKIEKDVADLSKAERPPQQEQGPKTFAQVASTPRTPVTPAKGPNHTLIVSSVNPQHTGDNVIERIRDALDLKATGARVDAVRKARNQKVVLRSSLTITEYACLEDLTPENPETHQATRPQIYTDGSKIEGKVGAALTWWENGKELKSCTFGLEPHNTVFQSEMYALFRAVEMVRESGATSVDILSDSRSSLDLLRGPSVTHHLALKIKRYIKEIEEEGREVRFFWLRAHVGTAGNERADELAKRAALSGSSSDYNQVPISYIRKSIREETIKRWQERYQVSSTGAVTKAFFPDVLVAKRILANMILSPVLTQGGPGAETRNPAESAHTPYHHGETGHKGAILGIRE</sequence>
<feature type="domain" description="(+)RNA virus helicase C-terminal" evidence="3">
    <location>
        <begin position="634"/>
        <end position="853"/>
    </location>
</feature>
<proteinExistence type="predicted"/>
<evidence type="ECO:0000259" key="2">
    <source>
        <dbReference type="PROSITE" id="PS50879"/>
    </source>
</evidence>
<dbReference type="InterPro" id="IPR012337">
    <property type="entry name" value="RNaseH-like_sf"/>
</dbReference>
<dbReference type="CDD" id="cd09276">
    <property type="entry name" value="Rnase_HI_RT_non_LTR"/>
    <property type="match status" value="1"/>
</dbReference>
<dbReference type="InterPro" id="IPR027351">
    <property type="entry name" value="(+)RNA_virus_helicase_core_dom"/>
</dbReference>
<gene>
    <name evidence="4" type="ORF">HW555_002083</name>
</gene>
<feature type="region of interest" description="Disordered" evidence="1">
    <location>
        <begin position="924"/>
        <end position="1042"/>
    </location>
</feature>
<evidence type="ECO:0000313" key="5">
    <source>
        <dbReference type="Proteomes" id="UP000648187"/>
    </source>
</evidence>
<name>A0A835GP95_SPOEX</name>
<feature type="non-terminal residue" evidence="4">
    <location>
        <position position="1862"/>
    </location>
</feature>
<dbReference type="InterPro" id="IPR027417">
    <property type="entry name" value="P-loop_NTPase"/>
</dbReference>
<feature type="compositionally biased region" description="Polar residues" evidence="1">
    <location>
        <begin position="1534"/>
        <end position="1551"/>
    </location>
</feature>
<feature type="domain" description="RNase H type-1" evidence="2">
    <location>
        <begin position="1631"/>
        <end position="1763"/>
    </location>
</feature>
<dbReference type="SUPFAM" id="SSF52540">
    <property type="entry name" value="P-loop containing nucleoside triphosphate hydrolases"/>
    <property type="match status" value="1"/>
</dbReference>
<feature type="region of interest" description="Disordered" evidence="1">
    <location>
        <begin position="1192"/>
        <end position="1223"/>
    </location>
</feature>
<dbReference type="SUPFAM" id="SSF53098">
    <property type="entry name" value="Ribonuclease H-like"/>
    <property type="match status" value="1"/>
</dbReference>
<dbReference type="Pfam" id="PF00075">
    <property type="entry name" value="RNase_H"/>
    <property type="match status" value="1"/>
</dbReference>
<feature type="compositionally biased region" description="Polar residues" evidence="1">
    <location>
        <begin position="945"/>
        <end position="954"/>
    </location>
</feature>
<feature type="compositionally biased region" description="Polar residues" evidence="1">
    <location>
        <begin position="1118"/>
        <end position="1129"/>
    </location>
</feature>
<dbReference type="PROSITE" id="PS51657">
    <property type="entry name" value="PSRV_HELICASE"/>
    <property type="match status" value="1"/>
</dbReference>
<dbReference type="PROSITE" id="PS50879">
    <property type="entry name" value="RNASE_H_1"/>
    <property type="match status" value="1"/>
</dbReference>
<feature type="region of interest" description="Disordered" evidence="1">
    <location>
        <begin position="1523"/>
        <end position="1560"/>
    </location>
</feature>
<feature type="compositionally biased region" description="Polar residues" evidence="1">
    <location>
        <begin position="132"/>
        <end position="143"/>
    </location>
</feature>
<feature type="compositionally biased region" description="Basic and acidic residues" evidence="1">
    <location>
        <begin position="1523"/>
        <end position="1533"/>
    </location>
</feature>
<comment type="caution">
    <text evidence="4">The sequence shown here is derived from an EMBL/GenBank/DDBJ whole genome shotgun (WGS) entry which is preliminary data.</text>
</comment>
<evidence type="ECO:0008006" key="6">
    <source>
        <dbReference type="Google" id="ProtNLM"/>
    </source>
</evidence>
<dbReference type="Proteomes" id="UP000648187">
    <property type="component" value="Unassembled WGS sequence"/>
</dbReference>
<dbReference type="GO" id="GO:0003676">
    <property type="term" value="F:nucleic acid binding"/>
    <property type="evidence" value="ECO:0007669"/>
    <property type="project" value="InterPro"/>
</dbReference>
<feature type="compositionally biased region" description="Basic and acidic residues" evidence="1">
    <location>
        <begin position="377"/>
        <end position="396"/>
    </location>
</feature>
<organism evidence="4 5">
    <name type="scientific">Spodoptera exigua</name>
    <name type="common">Beet armyworm</name>
    <name type="synonym">Noctua fulgens</name>
    <dbReference type="NCBI Taxonomy" id="7107"/>
    <lineage>
        <taxon>Eukaryota</taxon>
        <taxon>Metazoa</taxon>
        <taxon>Ecdysozoa</taxon>
        <taxon>Arthropoda</taxon>
        <taxon>Hexapoda</taxon>
        <taxon>Insecta</taxon>
        <taxon>Pterygota</taxon>
        <taxon>Neoptera</taxon>
        <taxon>Endopterygota</taxon>
        <taxon>Lepidoptera</taxon>
        <taxon>Glossata</taxon>
        <taxon>Ditrysia</taxon>
        <taxon>Noctuoidea</taxon>
        <taxon>Noctuidae</taxon>
        <taxon>Amphipyrinae</taxon>
        <taxon>Spodoptera</taxon>
    </lineage>
</organism>
<feature type="region of interest" description="Disordered" evidence="1">
    <location>
        <begin position="1356"/>
        <end position="1385"/>
    </location>
</feature>
<feature type="region of interest" description="Disordered" evidence="1">
    <location>
        <begin position="130"/>
        <end position="164"/>
    </location>
</feature>
<feature type="compositionally biased region" description="Polar residues" evidence="1">
    <location>
        <begin position="548"/>
        <end position="565"/>
    </location>
</feature>
<dbReference type="GO" id="GO:0005524">
    <property type="term" value="F:ATP binding"/>
    <property type="evidence" value="ECO:0007669"/>
    <property type="project" value="InterPro"/>
</dbReference>
<feature type="region of interest" description="Disordered" evidence="1">
    <location>
        <begin position="1828"/>
        <end position="1862"/>
    </location>
</feature>
<dbReference type="EMBL" id="JACKWZ010000018">
    <property type="protein sequence ID" value="KAF9422274.1"/>
    <property type="molecule type" value="Genomic_DNA"/>
</dbReference>
<feature type="region of interest" description="Disordered" evidence="1">
    <location>
        <begin position="1116"/>
        <end position="1150"/>
    </location>
</feature>
<feature type="compositionally biased region" description="Basic and acidic residues" evidence="1">
    <location>
        <begin position="537"/>
        <end position="547"/>
    </location>
</feature>
<dbReference type="Gene3D" id="3.30.420.10">
    <property type="entry name" value="Ribonuclease H-like superfamily/Ribonuclease H"/>
    <property type="match status" value="1"/>
</dbReference>
<evidence type="ECO:0000259" key="3">
    <source>
        <dbReference type="PROSITE" id="PS51657"/>
    </source>
</evidence>
<accession>A0A835GP95</accession>
<feature type="compositionally biased region" description="Basic and acidic residues" evidence="1">
    <location>
        <begin position="1363"/>
        <end position="1382"/>
    </location>
</feature>